<sequence length="108" mass="11742">MASRLRATSAAAAAPKSSTTGGAGTGVPLDPELPELPWLLDPWLLEPCQPLDPPKLLDELELLDEDELELLELDELEPPVDVLLLLPELVLDELDPLLPDEPELPLEP</sequence>
<keyword evidence="3" id="KW-1185">Reference proteome</keyword>
<organism evidence="2 3">
    <name type="scientific">Sphingomonas colocasiae</name>
    <dbReference type="NCBI Taxonomy" id="1848973"/>
    <lineage>
        <taxon>Bacteria</taxon>
        <taxon>Pseudomonadati</taxon>
        <taxon>Pseudomonadota</taxon>
        <taxon>Alphaproteobacteria</taxon>
        <taxon>Sphingomonadales</taxon>
        <taxon>Sphingomonadaceae</taxon>
        <taxon>Sphingomonas</taxon>
    </lineage>
</organism>
<evidence type="ECO:0000256" key="1">
    <source>
        <dbReference type="SAM" id="MobiDB-lite"/>
    </source>
</evidence>
<gene>
    <name evidence="2" type="ORF">K7G82_01555</name>
</gene>
<evidence type="ECO:0008006" key="4">
    <source>
        <dbReference type="Google" id="ProtNLM"/>
    </source>
</evidence>
<feature type="region of interest" description="Disordered" evidence="1">
    <location>
        <begin position="1"/>
        <end position="31"/>
    </location>
</feature>
<reference evidence="2 3" key="1">
    <citation type="submission" date="2021-08" db="EMBL/GenBank/DDBJ databases">
        <authorList>
            <person name="Tuo L."/>
        </authorList>
    </citation>
    <scope>NUCLEOTIDE SEQUENCE [LARGE SCALE GENOMIC DNA]</scope>
    <source>
        <strain evidence="2 3">JCM 31229</strain>
    </source>
</reference>
<dbReference type="RefSeq" id="WP_222988051.1">
    <property type="nucleotide sequence ID" value="NZ_JAINVV010000001.1"/>
</dbReference>
<proteinExistence type="predicted"/>
<comment type="caution">
    <text evidence="2">The sequence shown here is derived from an EMBL/GenBank/DDBJ whole genome shotgun (WGS) entry which is preliminary data.</text>
</comment>
<accession>A0ABS7PI34</accession>
<protein>
    <recommendedName>
        <fullName evidence="4">Secreted protein</fullName>
    </recommendedName>
</protein>
<evidence type="ECO:0000313" key="2">
    <source>
        <dbReference type="EMBL" id="MBY8820956.1"/>
    </source>
</evidence>
<dbReference type="EMBL" id="JAINVV010000001">
    <property type="protein sequence ID" value="MBY8820956.1"/>
    <property type="molecule type" value="Genomic_DNA"/>
</dbReference>
<evidence type="ECO:0000313" key="3">
    <source>
        <dbReference type="Proteomes" id="UP000706039"/>
    </source>
</evidence>
<name>A0ABS7PI34_9SPHN</name>
<dbReference type="Proteomes" id="UP000706039">
    <property type="component" value="Unassembled WGS sequence"/>
</dbReference>